<evidence type="ECO:0008006" key="3">
    <source>
        <dbReference type="Google" id="ProtNLM"/>
    </source>
</evidence>
<evidence type="ECO:0000313" key="1">
    <source>
        <dbReference type="EMBL" id="MDN3712719.1"/>
    </source>
</evidence>
<evidence type="ECO:0000313" key="2">
    <source>
        <dbReference type="Proteomes" id="UP001243846"/>
    </source>
</evidence>
<sequence length="48" mass="5387">MLMISDDIPELVTNCNRIHVMHRGRFVSALAGAEMTEEAVNDCLKQLN</sequence>
<dbReference type="EMBL" id="JAUFRC010000001">
    <property type="protein sequence ID" value="MDN3712719.1"/>
    <property type="molecule type" value="Genomic_DNA"/>
</dbReference>
<reference evidence="2" key="1">
    <citation type="journal article" date="2019" name="Int. J. Syst. Evol. Microbiol.">
        <title>The Global Catalogue of Microorganisms (GCM) 10K type strain sequencing project: providing services to taxonomists for standard genome sequencing and annotation.</title>
        <authorList>
            <consortium name="The Broad Institute Genomics Platform"/>
            <consortium name="The Broad Institute Genome Sequencing Center for Infectious Disease"/>
            <person name="Wu L."/>
            <person name="Ma J."/>
        </authorList>
    </citation>
    <scope>NUCLEOTIDE SEQUENCE [LARGE SCALE GENOMIC DNA]</scope>
    <source>
        <strain evidence="2">CECT 8482</strain>
    </source>
</reference>
<organism evidence="1 2">
    <name type="scientific">Paracoccus cavernae</name>
    <dbReference type="NCBI Taxonomy" id="1571207"/>
    <lineage>
        <taxon>Bacteria</taxon>
        <taxon>Pseudomonadati</taxon>
        <taxon>Pseudomonadota</taxon>
        <taxon>Alphaproteobacteria</taxon>
        <taxon>Rhodobacterales</taxon>
        <taxon>Paracoccaceae</taxon>
        <taxon>Paracoccus</taxon>
    </lineage>
</organism>
<accession>A0ABT8DBJ3</accession>
<name>A0ABT8DBJ3_9RHOB</name>
<dbReference type="Proteomes" id="UP001243846">
    <property type="component" value="Unassembled WGS sequence"/>
</dbReference>
<keyword evidence="2" id="KW-1185">Reference proteome</keyword>
<protein>
    <recommendedName>
        <fullName evidence="3">Sugar ABC transporter ATP-binding protein</fullName>
    </recommendedName>
</protein>
<comment type="caution">
    <text evidence="1">The sequence shown here is derived from an EMBL/GenBank/DDBJ whole genome shotgun (WGS) entry which is preliminary data.</text>
</comment>
<gene>
    <name evidence="1" type="ORF">QWZ10_14905</name>
</gene>
<proteinExistence type="predicted"/>